<protein>
    <submittedName>
        <fullName evidence="1">Uncharacterized protein</fullName>
    </submittedName>
</protein>
<accession>A0A3A5K6H0</accession>
<dbReference type="EMBL" id="QZWH01000009">
    <property type="protein sequence ID" value="RJT26274.1"/>
    <property type="molecule type" value="Genomic_DNA"/>
</dbReference>
<reference evidence="1 2" key="1">
    <citation type="submission" date="2018-09" db="EMBL/GenBank/DDBJ databases">
        <title>Draft genome sequence of Buttiauxella izardii CCUG 35510T.</title>
        <authorList>
            <person name="Salva-Serra F."/>
            <person name="Marathe N."/>
            <person name="Moore E."/>
            <person name="Stadler-Svensson L."/>
            <person name="Engstrom-Jakobsson H."/>
        </authorList>
    </citation>
    <scope>NUCLEOTIDE SEQUENCE [LARGE SCALE GENOMIC DNA]</scope>
    <source>
        <strain evidence="1 2">CCUG 35510</strain>
    </source>
</reference>
<evidence type="ECO:0000313" key="1">
    <source>
        <dbReference type="EMBL" id="RJT26274.1"/>
    </source>
</evidence>
<gene>
    <name evidence="1" type="ORF">D6029_06455</name>
</gene>
<name>A0A3A5K6H0_9ENTR</name>
<keyword evidence="2" id="KW-1185">Reference proteome</keyword>
<dbReference type="AlphaFoldDB" id="A0A3A5K6H0"/>
<comment type="caution">
    <text evidence="1">The sequence shown here is derived from an EMBL/GenBank/DDBJ whole genome shotgun (WGS) entry which is preliminary data.</text>
</comment>
<dbReference type="Proteomes" id="UP000276295">
    <property type="component" value="Unassembled WGS sequence"/>
</dbReference>
<sequence>MWGRWLHSQTPVTYLCKLLGICSLAAFPQRELFREIWRFHRFCRSDKRSVIRHKNIHESLLLKPRITLHQKINQRPDRR</sequence>
<evidence type="ECO:0000313" key="2">
    <source>
        <dbReference type="Proteomes" id="UP000276295"/>
    </source>
</evidence>
<organism evidence="1 2">
    <name type="scientific">Buttiauxella izardii</name>
    <dbReference type="NCBI Taxonomy" id="82991"/>
    <lineage>
        <taxon>Bacteria</taxon>
        <taxon>Pseudomonadati</taxon>
        <taxon>Pseudomonadota</taxon>
        <taxon>Gammaproteobacteria</taxon>
        <taxon>Enterobacterales</taxon>
        <taxon>Enterobacteriaceae</taxon>
        <taxon>Buttiauxella</taxon>
    </lineage>
</organism>
<proteinExistence type="predicted"/>